<gene>
    <name evidence="1" type="ORF">LP52_17915</name>
</gene>
<dbReference type="EMBL" id="JROO01000034">
    <property type="protein sequence ID" value="KIH97596.1"/>
    <property type="molecule type" value="Genomic_DNA"/>
</dbReference>
<reference evidence="2" key="1">
    <citation type="journal article" date="2015" name="Chem. Biol.">
        <title>Structure, bioactivity, and resistance mechanism of streptomonomicin, an unusual lasso Peptide from an understudied halophilic actinomycete.</title>
        <authorList>
            <person name="Metelev M."/>
            <person name="Tietz J.I."/>
            <person name="Melby J.O."/>
            <person name="Blair P.M."/>
            <person name="Zhu L."/>
            <person name="Livnat I."/>
            <person name="Severinov K."/>
            <person name="Mitchell D.A."/>
        </authorList>
    </citation>
    <scope>NUCLEOTIDE SEQUENCE [LARGE SCALE GENOMIC DNA]</scope>
    <source>
        <strain evidence="2">YIM 90003</strain>
    </source>
</reference>
<keyword evidence="2" id="KW-1185">Reference proteome</keyword>
<evidence type="ECO:0000313" key="1">
    <source>
        <dbReference type="EMBL" id="KIH97596.1"/>
    </source>
</evidence>
<evidence type="ECO:0000313" key="2">
    <source>
        <dbReference type="Proteomes" id="UP000031675"/>
    </source>
</evidence>
<name>A0A0C2J802_9ACTN</name>
<dbReference type="STRING" id="183763.LP52_17915"/>
<comment type="caution">
    <text evidence="1">The sequence shown here is derived from an EMBL/GenBank/DDBJ whole genome shotgun (WGS) entry which is preliminary data.</text>
</comment>
<sequence length="298" mass="33528">MSVVLRPDHHAPIRPRSSPEVIKTLAARLTERDRHIMRLVWRHKVLTTDQLTALGWNSYNTAKQRLATLHRLRALDRIRPWNPRGGAPWHYVLDTPGAEILAAEHGMNLREFGYRRDRALAPATSAALGHLRGLNQVFVDLYAHTRTGTNDPHLDWWTEAECADLYGDIVRPDGAGTWTTAGRSAGFFLEYDTGTERLRRLVDKVAAYGELAQATATTPVVLFYLPSRRREAHLRRALGSRPAVAVATATHDAHPAEAVWVRADDPHMHPRRLVDLVSDHTAEQPMLPAWDDEEEAVG</sequence>
<accession>A0A0C2J802</accession>
<protein>
    <recommendedName>
        <fullName evidence="3">Replication-relaxation</fullName>
    </recommendedName>
</protein>
<organism evidence="1 2">
    <name type="scientific">Streptomonospora alba</name>
    <dbReference type="NCBI Taxonomy" id="183763"/>
    <lineage>
        <taxon>Bacteria</taxon>
        <taxon>Bacillati</taxon>
        <taxon>Actinomycetota</taxon>
        <taxon>Actinomycetes</taxon>
        <taxon>Streptosporangiales</taxon>
        <taxon>Nocardiopsidaceae</taxon>
        <taxon>Streptomonospora</taxon>
    </lineage>
</organism>
<dbReference type="Proteomes" id="UP000031675">
    <property type="component" value="Unassembled WGS sequence"/>
</dbReference>
<dbReference type="InterPro" id="IPR025855">
    <property type="entry name" value="Replic_Relax"/>
</dbReference>
<proteinExistence type="predicted"/>
<evidence type="ECO:0008006" key="3">
    <source>
        <dbReference type="Google" id="ProtNLM"/>
    </source>
</evidence>
<dbReference type="Pfam" id="PF13814">
    <property type="entry name" value="Replic_Relax"/>
    <property type="match status" value="1"/>
</dbReference>
<dbReference type="AlphaFoldDB" id="A0A0C2J802"/>